<dbReference type="InterPro" id="IPR036296">
    <property type="entry name" value="SKP1-like_dim_sf"/>
</dbReference>
<accession>A0A1G4IDB4</accession>
<name>A0A1G4IDB4_TRYEQ</name>
<dbReference type="Pfam" id="PF01466">
    <property type="entry name" value="Skp1"/>
    <property type="match status" value="1"/>
</dbReference>
<gene>
    <name evidence="2" type="ORF">TEOVI_000193300</name>
</gene>
<organism evidence="2 3">
    <name type="scientific">Trypanosoma equiperdum</name>
    <dbReference type="NCBI Taxonomy" id="5694"/>
    <lineage>
        <taxon>Eukaryota</taxon>
        <taxon>Discoba</taxon>
        <taxon>Euglenozoa</taxon>
        <taxon>Kinetoplastea</taxon>
        <taxon>Metakinetoplastina</taxon>
        <taxon>Trypanosomatida</taxon>
        <taxon>Trypanosomatidae</taxon>
        <taxon>Trypanosoma</taxon>
    </lineage>
</organism>
<dbReference type="GeneID" id="92375873"/>
<dbReference type="SUPFAM" id="SSF54695">
    <property type="entry name" value="POZ domain"/>
    <property type="match status" value="1"/>
</dbReference>
<comment type="caution">
    <text evidence="2">The sequence shown here is derived from an EMBL/GenBank/DDBJ whole genome shotgun (WGS) entry which is preliminary data.</text>
</comment>
<dbReference type="AlphaFoldDB" id="A0A1G4IDB4"/>
<dbReference type="EMBL" id="CZPT02001419">
    <property type="protein sequence ID" value="SCU70360.1"/>
    <property type="molecule type" value="Genomic_DNA"/>
</dbReference>
<dbReference type="InterPro" id="IPR016072">
    <property type="entry name" value="Skp1_comp_dimer"/>
</dbReference>
<dbReference type="VEuPathDB" id="TriTrypDB:TEOVI_000193300"/>
<evidence type="ECO:0000259" key="1">
    <source>
        <dbReference type="Pfam" id="PF01466"/>
    </source>
</evidence>
<sequence>MVNHLVVLIGSDGKRATVSRTAATHASLLLRDLLDGREPNTTVVEGKSGVEHVSNSDIFEGLVADKEVAVPAIEIPFTHATGSLLQRICAHMTYRYDYRPPNGGVEGSTVLFEPVAREHRATFSCGGGYGRNVMPEIPRPMVLPLVDYLDSFDKRFIEDWDEITTVQMVKLATLLNYEELLNLASAKLAVYLSEKSIEGLRAFLGVENDFKAEEEAELRKEYGRMSEEK</sequence>
<dbReference type="Gene3D" id="3.30.710.10">
    <property type="entry name" value="Potassium Channel Kv1.1, Chain A"/>
    <property type="match status" value="1"/>
</dbReference>
<evidence type="ECO:0000313" key="3">
    <source>
        <dbReference type="Proteomes" id="UP000195570"/>
    </source>
</evidence>
<protein>
    <submittedName>
        <fullName evidence="2">SKP1-like protein</fullName>
    </submittedName>
</protein>
<dbReference type="Proteomes" id="UP000195570">
    <property type="component" value="Unassembled WGS sequence"/>
</dbReference>
<reference evidence="2" key="1">
    <citation type="submission" date="2016-09" db="EMBL/GenBank/DDBJ databases">
        <authorList>
            <person name="Hebert L."/>
            <person name="Moumen B."/>
        </authorList>
    </citation>
    <scope>NUCLEOTIDE SEQUENCE [LARGE SCALE GENOMIC DNA]</scope>
    <source>
        <strain evidence="2">OVI</strain>
    </source>
</reference>
<dbReference type="RefSeq" id="XP_067081188.1">
    <property type="nucleotide sequence ID" value="XM_067225087.1"/>
</dbReference>
<proteinExistence type="predicted"/>
<dbReference type="GO" id="GO:0006511">
    <property type="term" value="P:ubiquitin-dependent protein catabolic process"/>
    <property type="evidence" value="ECO:0007669"/>
    <property type="project" value="InterPro"/>
</dbReference>
<evidence type="ECO:0000313" key="2">
    <source>
        <dbReference type="EMBL" id="SCU70360.1"/>
    </source>
</evidence>
<dbReference type="SUPFAM" id="SSF81382">
    <property type="entry name" value="Skp1 dimerisation domain-like"/>
    <property type="match status" value="1"/>
</dbReference>
<dbReference type="InterPro" id="IPR016897">
    <property type="entry name" value="SKP1"/>
</dbReference>
<dbReference type="PANTHER" id="PTHR11165">
    <property type="entry name" value="SKP1"/>
    <property type="match status" value="1"/>
</dbReference>
<feature type="domain" description="SKP1 component dimerisation" evidence="1">
    <location>
        <begin position="179"/>
        <end position="223"/>
    </location>
</feature>
<dbReference type="InterPro" id="IPR011333">
    <property type="entry name" value="SKP1/BTB/POZ_sf"/>
</dbReference>
<keyword evidence="3" id="KW-1185">Reference proteome</keyword>